<dbReference type="PANTHER" id="PTHR45622">
    <property type="entry name" value="UBIQUITIN-PROTEIN LIGASE E3A-RELATED"/>
    <property type="match status" value="1"/>
</dbReference>
<sequence length="937" mass="106177">SVECIACNRVLGSLSKKNIIQVACGNHHSLALSKEGQVFTWGQSTESLPKPGIKDSLQPTPQPVKHLEGIPLAQIAAGGAHSIVVSVSGAVYSWGKNDAGQLGLGHTNEVHCPTFIKALEQKKTVFVSCGEKHTVVLMKDGLVFTFGAGGYGQLGHNSTRNEVKPRLVAELLGAKVSQVACGRYRFHTIAFAAPPGKVYAFGCGEHGQLGNMRTCNQLIPLPGKNWHSGKSQCLSLDSSVQCFICLKKAPSSEVENIFSLSHFFPANNGCCSAEAADQFLHWADRYICSVEDELVENWLTTDSKQWKKIEKEINLVFSSAANVNGCFLEQSKDDHFKASTQKSALNLSAARLFFKKIARVPRVFNQVKAALQKLLTSFLDPAASVEAFRVFLIVPELLRVLKKKEEINELTRVLSEAILRLQKDKLQILESLWASLSTTFFKTLVTVCHCVSSQHLQKVVRDSSYNDLNQLHGTLRILQILYKVNLRAGLKIQESNFYLPELKNIFILHGDYLNSVWVNNYILPFEMYNSFILKDVLASLIPYPCIFDFESKLTMFNSDHEVAVSIDASQFHRTVTDNLFSKNEMSSSSPYNDLRVNRNNLIEDTLQALSQAEDYSLHKELLVDFLGETTNAKVGGVRREFFRYIFKEMLQPEYGMFVYIKESNLMWFPMNALVETNKYFQFGVLCGLMVYNHCLAYLPFPLALFKKLLDEKPSLEDFKELDNRYGKSLQYIHDYECNDLEEVLGYNFSAFWQNQEVELVPNGKDIPLTTTNKQKFIETFLNYVFNESVERLFDEFRRGLYKVCDREILEFFKPQELMAVMVGNADYDWQRLQQNTLYGGGYSPSHPTITMFWKVFHELPLDQKKAFLLFVTGSDRIPPCGMDGVRITIARSFGSNFHMPEAYTCYNMIQLPMYTTVEHLKERLLKAISYNSGFGIG</sequence>
<dbReference type="InterPro" id="IPR035983">
    <property type="entry name" value="Hect_E3_ubiquitin_ligase"/>
</dbReference>
<dbReference type="InterPro" id="IPR051709">
    <property type="entry name" value="Ub-ligase/GTPase-reg"/>
</dbReference>
<dbReference type="InParanoid" id="H2ZUW1"/>
<dbReference type="FunFam" id="3.30.2410.10:FF:000003">
    <property type="entry name" value="probable E3 ubiquitin-protein ligase HERC4 isoform X1"/>
    <property type="match status" value="1"/>
</dbReference>
<dbReference type="SUPFAM" id="SSF50985">
    <property type="entry name" value="RCC1/BLIP-II"/>
    <property type="match status" value="1"/>
</dbReference>
<dbReference type="STRING" id="7897.ENSLACP00000001182"/>
<dbReference type="PRINTS" id="PR00633">
    <property type="entry name" value="RCCNDNSATION"/>
</dbReference>
<dbReference type="Gene3D" id="3.30.2160.10">
    <property type="entry name" value="Hect, E3 ligase catalytic domain"/>
    <property type="match status" value="1"/>
</dbReference>
<dbReference type="Gene3D" id="3.90.1750.10">
    <property type="entry name" value="Hect, E3 ligase catalytic domains"/>
    <property type="match status" value="1"/>
</dbReference>
<dbReference type="Gene3D" id="2.130.10.30">
    <property type="entry name" value="Regulator of chromosome condensation 1/beta-lactamase-inhibitor protein II"/>
    <property type="match status" value="1"/>
</dbReference>
<dbReference type="GO" id="GO:0005737">
    <property type="term" value="C:cytoplasm"/>
    <property type="evidence" value="ECO:0007669"/>
    <property type="project" value="TreeGrafter"/>
</dbReference>
<dbReference type="CDD" id="cd00078">
    <property type="entry name" value="HECTc"/>
    <property type="match status" value="1"/>
</dbReference>
<dbReference type="Pfam" id="PF25390">
    <property type="entry name" value="WD40_RLD"/>
    <property type="match status" value="1"/>
</dbReference>
<dbReference type="EMBL" id="AFYH01248343">
    <property type="status" value="NOT_ANNOTATED_CDS"/>
    <property type="molecule type" value="Genomic_DNA"/>
</dbReference>
<dbReference type="Proteomes" id="UP000008672">
    <property type="component" value="Unassembled WGS sequence"/>
</dbReference>
<dbReference type="InterPro" id="IPR058923">
    <property type="entry name" value="RCC1-like_dom"/>
</dbReference>
<dbReference type="EMBL" id="AFYH01248341">
    <property type="status" value="NOT_ANNOTATED_CDS"/>
    <property type="molecule type" value="Genomic_DNA"/>
</dbReference>
<evidence type="ECO:0000259" key="6">
    <source>
        <dbReference type="PROSITE" id="PS50237"/>
    </source>
</evidence>
<dbReference type="EMBL" id="AFYH01248340">
    <property type="status" value="NOT_ANNOTATED_CDS"/>
    <property type="molecule type" value="Genomic_DNA"/>
</dbReference>
<feature type="repeat" description="RCC1" evidence="5">
    <location>
        <begin position="89"/>
        <end position="140"/>
    </location>
</feature>
<accession>H2ZUW1</accession>
<dbReference type="PROSITE" id="PS50012">
    <property type="entry name" value="RCC1_3"/>
    <property type="match status" value="3"/>
</dbReference>
<dbReference type="GeneTree" id="ENSGT00940000163989"/>
<reference evidence="7" key="2">
    <citation type="submission" date="2025-08" db="UniProtKB">
        <authorList>
            <consortium name="Ensembl"/>
        </authorList>
    </citation>
    <scope>IDENTIFICATION</scope>
</reference>
<evidence type="ECO:0000256" key="5">
    <source>
        <dbReference type="PROSITE-ProRule" id="PRU00235"/>
    </source>
</evidence>
<keyword evidence="1" id="KW-0808">Transferase</keyword>
<reference evidence="7" key="3">
    <citation type="submission" date="2025-09" db="UniProtKB">
        <authorList>
            <consortium name="Ensembl"/>
        </authorList>
    </citation>
    <scope>IDENTIFICATION</scope>
</reference>
<dbReference type="InterPro" id="IPR000408">
    <property type="entry name" value="Reg_chr_condens"/>
</dbReference>
<dbReference type="EMBL" id="AFYH01248344">
    <property type="status" value="NOT_ANNOTATED_CDS"/>
    <property type="molecule type" value="Genomic_DNA"/>
</dbReference>
<dbReference type="eggNOG" id="KOG0941">
    <property type="taxonomic scope" value="Eukaryota"/>
</dbReference>
<dbReference type="PROSITE" id="PS50237">
    <property type="entry name" value="HECT"/>
    <property type="match status" value="1"/>
</dbReference>
<dbReference type="SMART" id="SM00119">
    <property type="entry name" value="HECTc"/>
    <property type="match status" value="1"/>
</dbReference>
<dbReference type="PROSITE" id="PS00626">
    <property type="entry name" value="RCC1_2"/>
    <property type="match status" value="2"/>
</dbReference>
<dbReference type="InterPro" id="IPR000569">
    <property type="entry name" value="HECT_dom"/>
</dbReference>
<feature type="repeat" description="RCC1" evidence="5">
    <location>
        <begin position="36"/>
        <end position="88"/>
    </location>
</feature>
<feature type="active site" description="Glycyl thioester intermediate" evidence="4">
    <location>
        <position position="905"/>
    </location>
</feature>
<keyword evidence="8" id="KW-1185">Reference proteome</keyword>
<proteinExistence type="predicted"/>
<protein>
    <recommendedName>
        <fullName evidence="6">HECT domain-containing protein</fullName>
    </recommendedName>
</protein>
<evidence type="ECO:0000256" key="4">
    <source>
        <dbReference type="PROSITE-ProRule" id="PRU00104"/>
    </source>
</evidence>
<feature type="domain" description="HECT" evidence="6">
    <location>
        <begin position="613"/>
        <end position="937"/>
    </location>
</feature>
<evidence type="ECO:0000313" key="7">
    <source>
        <dbReference type="Ensembl" id="ENSLACP00000001182.1"/>
    </source>
</evidence>
<dbReference type="OMA" id="LQYMYNV"/>
<dbReference type="EMBL" id="AFYH01248342">
    <property type="status" value="NOT_ANNOTATED_CDS"/>
    <property type="molecule type" value="Genomic_DNA"/>
</dbReference>
<feature type="repeat" description="RCC1" evidence="5">
    <location>
        <begin position="141"/>
        <end position="192"/>
    </location>
</feature>
<dbReference type="GO" id="GO:0016567">
    <property type="term" value="P:protein ubiquitination"/>
    <property type="evidence" value="ECO:0007669"/>
    <property type="project" value="TreeGrafter"/>
</dbReference>
<dbReference type="Ensembl" id="ENSLACT00000001193.1">
    <property type="protein sequence ID" value="ENSLACP00000001182.1"/>
    <property type="gene ID" value="ENSLACG00000001058.1"/>
</dbReference>
<dbReference type="EMBL" id="AFYH01248345">
    <property type="status" value="NOT_ANNOTATED_CDS"/>
    <property type="molecule type" value="Genomic_DNA"/>
</dbReference>
<dbReference type="Pfam" id="PF00632">
    <property type="entry name" value="HECT"/>
    <property type="match status" value="1"/>
</dbReference>
<dbReference type="HOGENOM" id="CLU_002173_5_3_1"/>
<dbReference type="Gene3D" id="3.30.2410.10">
    <property type="entry name" value="Hect, E3 ligase catalytic domain"/>
    <property type="match status" value="1"/>
</dbReference>
<evidence type="ECO:0000313" key="8">
    <source>
        <dbReference type="Proteomes" id="UP000008672"/>
    </source>
</evidence>
<name>H2ZUW1_LATCH</name>
<evidence type="ECO:0000256" key="1">
    <source>
        <dbReference type="ARBA" id="ARBA00022679"/>
    </source>
</evidence>
<evidence type="ECO:0000256" key="2">
    <source>
        <dbReference type="ARBA" id="ARBA00022737"/>
    </source>
</evidence>
<dbReference type="SUPFAM" id="SSF56204">
    <property type="entry name" value="Hect, E3 ligase catalytic domain"/>
    <property type="match status" value="1"/>
</dbReference>
<dbReference type="AlphaFoldDB" id="H2ZUW1"/>
<keyword evidence="3 4" id="KW-0833">Ubl conjugation pathway</keyword>
<dbReference type="GO" id="GO:0006511">
    <property type="term" value="P:ubiquitin-dependent protein catabolic process"/>
    <property type="evidence" value="ECO:0007669"/>
    <property type="project" value="TreeGrafter"/>
</dbReference>
<organism evidence="7 8">
    <name type="scientific">Latimeria chalumnae</name>
    <name type="common">Coelacanth</name>
    <dbReference type="NCBI Taxonomy" id="7897"/>
    <lineage>
        <taxon>Eukaryota</taxon>
        <taxon>Metazoa</taxon>
        <taxon>Chordata</taxon>
        <taxon>Craniata</taxon>
        <taxon>Vertebrata</taxon>
        <taxon>Euteleostomi</taxon>
        <taxon>Coelacanthiformes</taxon>
        <taxon>Coelacanthidae</taxon>
        <taxon>Latimeria</taxon>
    </lineage>
</organism>
<evidence type="ECO:0000256" key="3">
    <source>
        <dbReference type="ARBA" id="ARBA00022786"/>
    </source>
</evidence>
<dbReference type="GO" id="GO:0061630">
    <property type="term" value="F:ubiquitin protein ligase activity"/>
    <property type="evidence" value="ECO:0007669"/>
    <property type="project" value="TreeGrafter"/>
</dbReference>
<reference evidence="8" key="1">
    <citation type="submission" date="2011-08" db="EMBL/GenBank/DDBJ databases">
        <title>The draft genome of Latimeria chalumnae.</title>
        <authorList>
            <person name="Di Palma F."/>
            <person name="Alfoldi J."/>
            <person name="Johnson J."/>
            <person name="Berlin A."/>
            <person name="Gnerre S."/>
            <person name="Jaffe D."/>
            <person name="MacCallum I."/>
            <person name="Young S."/>
            <person name="Walker B.J."/>
            <person name="Lander E."/>
            <person name="Lindblad-Toh K."/>
        </authorList>
    </citation>
    <scope>NUCLEOTIDE SEQUENCE [LARGE SCALE GENOMIC DNA]</scope>
    <source>
        <strain evidence="8">Wild caught</strain>
    </source>
</reference>
<keyword evidence="2" id="KW-0677">Repeat</keyword>
<dbReference type="InterPro" id="IPR009091">
    <property type="entry name" value="RCC1/BLIP-II"/>
</dbReference>
<dbReference type="PANTHER" id="PTHR45622:SF11">
    <property type="entry name" value="E3 UBIQUITIN-PROTEIN LIGASE HERC6-RELATED"/>
    <property type="match status" value="1"/>
</dbReference>